<dbReference type="PANTHER" id="PTHR30469">
    <property type="entry name" value="MULTIDRUG RESISTANCE PROTEIN MDTA"/>
    <property type="match status" value="1"/>
</dbReference>
<dbReference type="InterPro" id="IPR058649">
    <property type="entry name" value="CzcB_C"/>
</dbReference>
<gene>
    <name evidence="7" type="ORF">ABS770_16130</name>
</gene>
<feature type="domain" description="CusB-like beta-barrel" evidence="5">
    <location>
        <begin position="268"/>
        <end position="336"/>
    </location>
</feature>
<proteinExistence type="inferred from homology"/>
<dbReference type="EMBL" id="JBELQD010000017">
    <property type="protein sequence ID" value="MER2289798.1"/>
    <property type="molecule type" value="Genomic_DNA"/>
</dbReference>
<dbReference type="Gene3D" id="1.10.287.470">
    <property type="entry name" value="Helix hairpin bin"/>
    <property type="match status" value="1"/>
</dbReference>
<feature type="chain" id="PRO_5046082271" evidence="4">
    <location>
        <begin position="51"/>
        <end position="436"/>
    </location>
</feature>
<comment type="caution">
    <text evidence="7">The sequence shown here is derived from an EMBL/GenBank/DDBJ whole genome shotgun (WGS) entry which is preliminary data.</text>
</comment>
<evidence type="ECO:0000259" key="6">
    <source>
        <dbReference type="Pfam" id="PF25975"/>
    </source>
</evidence>
<feature type="coiled-coil region" evidence="2">
    <location>
        <begin position="139"/>
        <end position="173"/>
    </location>
</feature>
<dbReference type="Pfam" id="PF25954">
    <property type="entry name" value="Beta-barrel_RND_2"/>
    <property type="match status" value="1"/>
</dbReference>
<keyword evidence="2" id="KW-0175">Coiled coil</keyword>
<dbReference type="RefSeq" id="WP_350379801.1">
    <property type="nucleotide sequence ID" value="NZ_JBELQD010000017.1"/>
</dbReference>
<reference evidence="7" key="1">
    <citation type="submission" date="2024-06" db="EMBL/GenBank/DDBJ databases">
        <authorList>
            <person name="Campbell A.G."/>
        </authorList>
    </citation>
    <scope>NUCLEOTIDE SEQUENCE</scope>
    <source>
        <strain evidence="7">EM17</strain>
    </source>
</reference>
<sequence length="436" mass="45620">MKTPICPATERQDQYRAAREASVLPTFSGRASRLCLLCGFAILAASPARAVETAAVPDAAAIAPAVTVVPAERREIVERAVVTGTLVPRDEILVAPEVEGLRITELLVEEGDRVTKGQVLARLSQEMIVTQEASNVAAVARAEAAIVQAKSQIVQAEAANIEAKQSLERAQSLAKTGNATAAVLEQRVSAAQGAEGRLAAARGGLQSAQADLATARAAGSEIALRRARTDIRAPEAGIVNRRTARVGASVTAAGEPLFRLIARGEIELEGEVPETSLARITVGDPASLDLDDGRQLRGKVRRVYPEVDRATRLGKIRIRLADDPVLRIGAFARGTVEVARREGIAVPVSSLLYAADGRASVLVAKDGRVEARTVTTGLSSEGFTEIRSGVVAGETVVARAGSFLRDGDRVRAVPRPSAGTPMSAPASPPMADAAPR</sequence>
<feature type="domain" description="CzcB-like C-terminal circularly permuted SH3-like" evidence="6">
    <location>
        <begin position="354"/>
        <end position="404"/>
    </location>
</feature>
<dbReference type="InterPro" id="IPR006143">
    <property type="entry name" value="RND_pump_MFP"/>
</dbReference>
<dbReference type="InterPro" id="IPR058792">
    <property type="entry name" value="Beta-barrel_RND_2"/>
</dbReference>
<name>A0ABV1R4P4_9HYPH</name>
<keyword evidence="8" id="KW-1185">Reference proteome</keyword>
<evidence type="ECO:0000256" key="3">
    <source>
        <dbReference type="SAM" id="MobiDB-lite"/>
    </source>
</evidence>
<dbReference type="SUPFAM" id="SSF111369">
    <property type="entry name" value="HlyD-like secretion proteins"/>
    <property type="match status" value="1"/>
</dbReference>
<comment type="similarity">
    <text evidence="1">Belongs to the membrane fusion protein (MFP) (TC 8.A.1) family.</text>
</comment>
<evidence type="ECO:0000256" key="2">
    <source>
        <dbReference type="SAM" id="Coils"/>
    </source>
</evidence>
<dbReference type="Proteomes" id="UP001432995">
    <property type="component" value="Unassembled WGS sequence"/>
</dbReference>
<dbReference type="Gene3D" id="2.40.420.20">
    <property type="match status" value="1"/>
</dbReference>
<dbReference type="Gene3D" id="2.40.50.100">
    <property type="match status" value="1"/>
</dbReference>
<evidence type="ECO:0000313" key="8">
    <source>
        <dbReference type="Proteomes" id="UP001432995"/>
    </source>
</evidence>
<protein>
    <submittedName>
        <fullName evidence="7">Efflux RND transporter periplasmic adaptor subunit</fullName>
    </submittedName>
</protein>
<dbReference type="Pfam" id="PF25975">
    <property type="entry name" value="CzcB_C"/>
    <property type="match status" value="1"/>
</dbReference>
<dbReference type="Gene3D" id="2.40.30.170">
    <property type="match status" value="1"/>
</dbReference>
<feature type="compositionally biased region" description="Low complexity" evidence="3">
    <location>
        <begin position="416"/>
        <end position="436"/>
    </location>
</feature>
<evidence type="ECO:0000259" key="5">
    <source>
        <dbReference type="Pfam" id="PF25954"/>
    </source>
</evidence>
<evidence type="ECO:0000313" key="7">
    <source>
        <dbReference type="EMBL" id="MER2289798.1"/>
    </source>
</evidence>
<accession>A0ABV1R4P4</accession>
<evidence type="ECO:0000256" key="1">
    <source>
        <dbReference type="ARBA" id="ARBA00009477"/>
    </source>
</evidence>
<feature type="region of interest" description="Disordered" evidence="3">
    <location>
        <begin position="409"/>
        <end position="436"/>
    </location>
</feature>
<evidence type="ECO:0000256" key="4">
    <source>
        <dbReference type="SAM" id="SignalP"/>
    </source>
</evidence>
<keyword evidence="4" id="KW-0732">Signal</keyword>
<dbReference type="NCBIfam" id="TIGR01730">
    <property type="entry name" value="RND_mfp"/>
    <property type="match status" value="1"/>
</dbReference>
<dbReference type="PANTHER" id="PTHR30469:SF15">
    <property type="entry name" value="HLYD FAMILY OF SECRETION PROTEINS"/>
    <property type="match status" value="1"/>
</dbReference>
<feature type="signal peptide" evidence="4">
    <location>
        <begin position="1"/>
        <end position="50"/>
    </location>
</feature>
<organism evidence="7 8">
    <name type="scientific">Methylobacterium brachiatum</name>
    <dbReference type="NCBI Taxonomy" id="269660"/>
    <lineage>
        <taxon>Bacteria</taxon>
        <taxon>Pseudomonadati</taxon>
        <taxon>Pseudomonadota</taxon>
        <taxon>Alphaproteobacteria</taxon>
        <taxon>Hyphomicrobiales</taxon>
        <taxon>Methylobacteriaceae</taxon>
        <taxon>Methylobacterium</taxon>
    </lineage>
</organism>